<evidence type="ECO:0000313" key="23">
    <source>
        <dbReference type="EMBL" id="RGZ88602.1"/>
    </source>
</evidence>
<evidence type="ECO:0000313" key="28">
    <source>
        <dbReference type="Proteomes" id="UP000095673"/>
    </source>
</evidence>
<dbReference type="Proteomes" id="UP000095673">
    <property type="component" value="Unassembled WGS sequence"/>
</dbReference>
<reference evidence="15 28" key="1">
    <citation type="submission" date="2015-09" db="EMBL/GenBank/DDBJ databases">
        <authorList>
            <consortium name="Pathogen Informatics"/>
        </authorList>
    </citation>
    <scope>NUCLEOTIDE SEQUENCE [LARGE SCALE GENOMIC DNA]</scope>
    <source>
        <strain evidence="15 28">2789STDY5834968</strain>
    </source>
</reference>
<dbReference type="Proteomes" id="UP000465607">
    <property type="component" value="Unassembled WGS sequence"/>
</dbReference>
<dbReference type="PANTHER" id="PTHR11645">
    <property type="entry name" value="PYRROLINE-5-CARBOXYLATE REDUCTASE"/>
    <property type="match status" value="1"/>
</dbReference>
<dbReference type="InterPro" id="IPR000304">
    <property type="entry name" value="Pyrroline-COOH_reductase"/>
</dbReference>
<dbReference type="EMBL" id="CYXM01000021">
    <property type="protein sequence ID" value="CUN27834.1"/>
    <property type="molecule type" value="Genomic_DNA"/>
</dbReference>
<evidence type="ECO:0000313" key="19">
    <source>
        <dbReference type="EMBL" id="RGK38590.1"/>
    </source>
</evidence>
<dbReference type="InterPro" id="IPR028939">
    <property type="entry name" value="P5C_Rdtase_cat_N"/>
</dbReference>
<evidence type="ECO:0000313" key="36">
    <source>
        <dbReference type="Proteomes" id="UP000286104"/>
    </source>
</evidence>
<evidence type="ECO:0000256" key="9">
    <source>
        <dbReference type="HAMAP-Rule" id="MF_01925"/>
    </source>
</evidence>
<evidence type="ECO:0000256" key="5">
    <source>
        <dbReference type="ARBA" id="ARBA00022650"/>
    </source>
</evidence>
<evidence type="ECO:0000313" key="18">
    <source>
        <dbReference type="EMBL" id="MSD27978.1"/>
    </source>
</evidence>
<evidence type="ECO:0000313" key="17">
    <source>
        <dbReference type="EMBL" id="MSC60640.1"/>
    </source>
</evidence>
<dbReference type="Proteomes" id="UP000283721">
    <property type="component" value="Unassembled WGS sequence"/>
</dbReference>
<dbReference type="RefSeq" id="WP_055238709.1">
    <property type="nucleotide sequence ID" value="NZ_CYXM01000021.1"/>
</dbReference>
<dbReference type="SUPFAM" id="SSF48179">
    <property type="entry name" value="6-phosphogluconate dehydrogenase C-terminal domain-like"/>
    <property type="match status" value="1"/>
</dbReference>
<dbReference type="Proteomes" id="UP000285290">
    <property type="component" value="Unassembled WGS sequence"/>
</dbReference>
<accession>A0A173VLB1</accession>
<dbReference type="InterPro" id="IPR036291">
    <property type="entry name" value="NAD(P)-bd_dom_sf"/>
</dbReference>
<organism evidence="15 28">
    <name type="scientific">Agathobacter rectalis</name>
    <dbReference type="NCBI Taxonomy" id="39491"/>
    <lineage>
        <taxon>Bacteria</taxon>
        <taxon>Bacillati</taxon>
        <taxon>Bacillota</taxon>
        <taxon>Clostridia</taxon>
        <taxon>Lachnospirales</taxon>
        <taxon>Lachnospiraceae</taxon>
        <taxon>Agathobacter</taxon>
    </lineage>
</organism>
<evidence type="ECO:0000256" key="2">
    <source>
        <dbReference type="ARBA" id="ARBA00005525"/>
    </source>
</evidence>
<feature type="domain" description="Pyrroline-5-carboxylate reductase catalytic N-terminal" evidence="13">
    <location>
        <begin position="4"/>
        <end position="98"/>
    </location>
</feature>
<dbReference type="Gene3D" id="3.40.50.720">
    <property type="entry name" value="NAD(P)-binding Rossmann-like Domain"/>
    <property type="match status" value="1"/>
</dbReference>
<dbReference type="NCBIfam" id="TIGR00112">
    <property type="entry name" value="proC"/>
    <property type="match status" value="1"/>
</dbReference>
<evidence type="ECO:0000313" key="22">
    <source>
        <dbReference type="EMBL" id="RGU17482.1"/>
    </source>
</evidence>
<protein>
    <recommendedName>
        <fullName evidence="9 10">Pyrroline-5-carboxylate reductase</fullName>
        <shortName evidence="9">P5C reductase</shortName>
        <shortName evidence="9">P5CR</shortName>
        <ecNumber evidence="9 10">1.5.1.2</ecNumber>
    </recommendedName>
    <alternativeName>
        <fullName evidence="9">PCA reductase</fullName>
    </alternativeName>
</protein>
<dbReference type="EMBL" id="QSQP01000036">
    <property type="protein sequence ID" value="RGK38590.1"/>
    <property type="molecule type" value="Genomic_DNA"/>
</dbReference>
<dbReference type="UniPathway" id="UPA00098">
    <property type="reaction ID" value="UER00361"/>
</dbReference>
<dbReference type="OrthoDB" id="9805754at2"/>
<dbReference type="InterPro" id="IPR029036">
    <property type="entry name" value="P5CR_dimer"/>
</dbReference>
<proteinExistence type="inferred from homology"/>
<evidence type="ECO:0000313" key="27">
    <source>
        <dbReference type="EMBL" id="RHL27674.1"/>
    </source>
</evidence>
<dbReference type="EMBL" id="QSKC01000022">
    <property type="protein sequence ID" value="RHE30714.1"/>
    <property type="molecule type" value="Genomic_DNA"/>
</dbReference>
<dbReference type="EMBL" id="QSHU01000025">
    <property type="protein sequence ID" value="RHC36294.1"/>
    <property type="molecule type" value="Genomic_DNA"/>
</dbReference>
<dbReference type="Gene3D" id="1.10.3730.10">
    <property type="entry name" value="ProC C-terminal domain-like"/>
    <property type="match status" value="1"/>
</dbReference>
<evidence type="ECO:0000313" key="25">
    <source>
        <dbReference type="EMBL" id="RHE30714.1"/>
    </source>
</evidence>
<dbReference type="Proteomes" id="UP000283765">
    <property type="component" value="Unassembled WGS sequence"/>
</dbReference>
<keyword evidence="6 9" id="KW-0521">NADP</keyword>
<dbReference type="GO" id="GO:0004735">
    <property type="term" value="F:pyrroline-5-carboxylate reductase activity"/>
    <property type="evidence" value="ECO:0007669"/>
    <property type="project" value="UniProtKB-UniRule"/>
</dbReference>
<gene>
    <name evidence="9 15" type="primary">proC</name>
    <name evidence="27" type="ORF">DW028_11305</name>
    <name evidence="26" type="ORF">DW038_06080</name>
    <name evidence="25" type="ORF">DW753_13230</name>
    <name evidence="24" type="ORF">DW848_14010</name>
    <name evidence="23" type="ORF">DW967_14630</name>
    <name evidence="22" type="ORF">DWW89_17180</name>
    <name evidence="21" type="ORF">DWY38_15295</name>
    <name evidence="20" type="ORF">DXC13_13765</name>
    <name evidence="19" type="ORF">DXD13_15610</name>
    <name evidence="15" type="ORF">ERS852580_03197</name>
    <name evidence="17" type="ORF">GKE07_10615</name>
    <name evidence="18" type="ORF">GKE44_12705</name>
    <name evidence="16" type="ORF">PNE45_13290</name>
</gene>
<evidence type="ECO:0000256" key="12">
    <source>
        <dbReference type="RuleBase" id="RU003903"/>
    </source>
</evidence>
<reference evidence="16" key="4">
    <citation type="submission" date="2023-01" db="EMBL/GenBank/DDBJ databases">
        <title>Human gut microbiome strain richness.</title>
        <authorList>
            <person name="Chen-Liaw A."/>
        </authorList>
    </citation>
    <scope>NUCLEOTIDE SEQUENCE</scope>
    <source>
        <strain evidence="16">1001283st1_D2_1001283B150209_150212</strain>
    </source>
</reference>
<dbReference type="Proteomes" id="UP000286181">
    <property type="component" value="Unassembled WGS sequence"/>
</dbReference>
<evidence type="ECO:0000313" key="26">
    <source>
        <dbReference type="EMBL" id="RHL05488.1"/>
    </source>
</evidence>
<evidence type="ECO:0000313" key="33">
    <source>
        <dbReference type="Proteomes" id="UP000283721"/>
    </source>
</evidence>
<dbReference type="EMBL" id="WKQV01000029">
    <property type="protein sequence ID" value="MSD27978.1"/>
    <property type="molecule type" value="Genomic_DNA"/>
</dbReference>
<evidence type="ECO:0000256" key="7">
    <source>
        <dbReference type="ARBA" id="ARBA00023002"/>
    </source>
</evidence>
<evidence type="ECO:0000313" key="29">
    <source>
        <dbReference type="Proteomes" id="UP000260717"/>
    </source>
</evidence>
<evidence type="ECO:0000256" key="1">
    <source>
        <dbReference type="ARBA" id="ARBA00004496"/>
    </source>
</evidence>
<dbReference type="Pfam" id="PF03807">
    <property type="entry name" value="F420_oxidored"/>
    <property type="match status" value="1"/>
</dbReference>
<dbReference type="PROSITE" id="PS00521">
    <property type="entry name" value="P5CR"/>
    <property type="match status" value="1"/>
</dbReference>
<dbReference type="EMBL" id="QRON01000007">
    <property type="protein sequence ID" value="RHL27674.1"/>
    <property type="molecule type" value="Genomic_DNA"/>
</dbReference>
<evidence type="ECO:0000313" key="15">
    <source>
        <dbReference type="EMBL" id="CUN27834.1"/>
    </source>
</evidence>
<dbReference type="Proteomes" id="UP000261052">
    <property type="component" value="Unassembled WGS sequence"/>
</dbReference>
<dbReference type="EMBL" id="QROF01000004">
    <property type="protein sequence ID" value="RHL05488.1"/>
    <property type="molecule type" value="Genomic_DNA"/>
</dbReference>
<dbReference type="HAMAP" id="MF_01925">
    <property type="entry name" value="P5C_reductase"/>
    <property type="match status" value="1"/>
</dbReference>
<evidence type="ECO:0000313" key="16">
    <source>
        <dbReference type="EMBL" id="MDB8018997.1"/>
    </source>
</evidence>
<dbReference type="Pfam" id="PF14748">
    <property type="entry name" value="P5CR_dimer"/>
    <property type="match status" value="1"/>
</dbReference>
<evidence type="ECO:0000313" key="35">
    <source>
        <dbReference type="Proteomes" id="UP000285290"/>
    </source>
</evidence>
<evidence type="ECO:0000259" key="14">
    <source>
        <dbReference type="Pfam" id="PF14748"/>
    </source>
</evidence>
<evidence type="ECO:0000313" key="32">
    <source>
        <dbReference type="Proteomes" id="UP000283297"/>
    </source>
</evidence>
<dbReference type="EMBL" id="WKQP01000016">
    <property type="protein sequence ID" value="MSC60640.1"/>
    <property type="molecule type" value="Genomic_DNA"/>
</dbReference>
<feature type="domain" description="Pyrroline-5-carboxylate reductase dimerisation" evidence="14">
    <location>
        <begin position="162"/>
        <end position="266"/>
    </location>
</feature>
<evidence type="ECO:0000259" key="13">
    <source>
        <dbReference type="Pfam" id="PF03807"/>
    </source>
</evidence>
<name>A0A173VLB1_9FIRM</name>
<evidence type="ECO:0000256" key="10">
    <source>
        <dbReference type="NCBIfam" id="TIGR00112"/>
    </source>
</evidence>
<dbReference type="EMBL" id="JAQLYE010000029">
    <property type="protein sequence ID" value="MDB8018997.1"/>
    <property type="molecule type" value="Genomic_DNA"/>
</dbReference>
<dbReference type="GO" id="GO:0055129">
    <property type="term" value="P:L-proline biosynthetic process"/>
    <property type="evidence" value="ECO:0007669"/>
    <property type="project" value="UniProtKB-UniRule"/>
</dbReference>
<comment type="pathway">
    <text evidence="9 12">Amino-acid biosynthesis; L-proline biosynthesis; L-proline from L-glutamate 5-semialdehyde: step 1/1.</text>
</comment>
<sequence length="266" mass="28395">MSKKLGFIGCGNMGKAMIHGVLASGKAQASDILASAKTESSREKNAAELGIRLTADNKSVAEFADILFLAVKPQYYEEVIAEIKDTVSDDEIIVSIAPGKSLSWFDEMFGKSLKVIRTMPNTPAMVGEGMMGVCANERVSQAELDTVLDLCSGFSKAEMIDEKLMDVVTAVSGSSPAYVFMFIEAMADAAVAGGMPRSQAYTFAAQAVLGSAKMVLETGKHPGELKDMVCSPAGTTIQAVRVLEEKGMRSSVFEAMMKCLDISRKM</sequence>
<dbReference type="EC" id="1.5.1.2" evidence="9 10"/>
<evidence type="ECO:0000256" key="3">
    <source>
        <dbReference type="ARBA" id="ARBA00022490"/>
    </source>
</evidence>
<dbReference type="EMBL" id="QRXR01000067">
    <property type="protein sequence ID" value="RGU17482.1"/>
    <property type="molecule type" value="Genomic_DNA"/>
</dbReference>
<comment type="catalytic activity">
    <reaction evidence="9 12">
        <text>L-proline + NADP(+) = (S)-1-pyrroline-5-carboxylate + NADPH + 2 H(+)</text>
        <dbReference type="Rhea" id="RHEA:14109"/>
        <dbReference type="ChEBI" id="CHEBI:15378"/>
        <dbReference type="ChEBI" id="CHEBI:17388"/>
        <dbReference type="ChEBI" id="CHEBI:57783"/>
        <dbReference type="ChEBI" id="CHEBI:58349"/>
        <dbReference type="ChEBI" id="CHEBI:60039"/>
        <dbReference type="EC" id="1.5.1.2"/>
    </reaction>
</comment>
<dbReference type="Proteomes" id="UP000479563">
    <property type="component" value="Unassembled WGS sequence"/>
</dbReference>
<evidence type="ECO:0000313" key="30">
    <source>
        <dbReference type="Proteomes" id="UP000261052"/>
    </source>
</evidence>
<dbReference type="FunFam" id="1.10.3730.10:FF:000001">
    <property type="entry name" value="Pyrroline-5-carboxylate reductase"/>
    <property type="match status" value="1"/>
</dbReference>
<evidence type="ECO:0000313" key="39">
    <source>
        <dbReference type="Proteomes" id="UP000479563"/>
    </source>
</evidence>
<feature type="binding site" evidence="11">
    <location>
        <begin position="70"/>
        <end position="73"/>
    </location>
    <ligand>
        <name>NADP(+)</name>
        <dbReference type="ChEBI" id="CHEBI:58349"/>
    </ligand>
</feature>
<dbReference type="Proteomes" id="UP000283297">
    <property type="component" value="Unassembled WGS sequence"/>
</dbReference>
<dbReference type="InterPro" id="IPR008927">
    <property type="entry name" value="6-PGluconate_DH-like_C_sf"/>
</dbReference>
<evidence type="ECO:0000313" key="24">
    <source>
        <dbReference type="EMBL" id="RHC36294.1"/>
    </source>
</evidence>
<dbReference type="Proteomes" id="UP001212823">
    <property type="component" value="Unassembled WGS sequence"/>
</dbReference>
<evidence type="ECO:0000256" key="8">
    <source>
        <dbReference type="ARBA" id="ARBA00058118"/>
    </source>
</evidence>
<dbReference type="GO" id="GO:0005737">
    <property type="term" value="C:cytoplasm"/>
    <property type="evidence" value="ECO:0007669"/>
    <property type="project" value="UniProtKB-SubCell"/>
</dbReference>
<dbReference type="Proteomes" id="UP000266066">
    <property type="component" value="Unassembled WGS sequence"/>
</dbReference>
<evidence type="ECO:0000256" key="4">
    <source>
        <dbReference type="ARBA" id="ARBA00022605"/>
    </source>
</evidence>
<keyword evidence="5 9" id="KW-0641">Proline biosynthesis</keyword>
<dbReference type="FunFam" id="3.40.50.720:FF:000190">
    <property type="entry name" value="Pyrroline-5-carboxylate reductase"/>
    <property type="match status" value="1"/>
</dbReference>
<evidence type="ECO:0000256" key="6">
    <source>
        <dbReference type="ARBA" id="ARBA00022857"/>
    </source>
</evidence>
<feature type="binding site" evidence="11">
    <location>
        <begin position="8"/>
        <end position="13"/>
    </location>
    <ligand>
        <name>NADP(+)</name>
        <dbReference type="ChEBI" id="CHEBI:58349"/>
    </ligand>
</feature>
<keyword evidence="7 9" id="KW-0560">Oxidoreductase</keyword>
<feature type="binding site" evidence="11">
    <location>
        <position position="57"/>
    </location>
    <ligand>
        <name>NADPH</name>
        <dbReference type="ChEBI" id="CHEBI:57783"/>
    </ligand>
</feature>
<dbReference type="EMBL" id="QSES01000036">
    <property type="protein sequence ID" value="RGZ88602.1"/>
    <property type="molecule type" value="Genomic_DNA"/>
</dbReference>
<evidence type="ECO:0000313" key="31">
    <source>
        <dbReference type="Proteomes" id="UP000266066"/>
    </source>
</evidence>
<evidence type="ECO:0000313" key="20">
    <source>
        <dbReference type="EMBL" id="RGM44777.1"/>
    </source>
</evidence>
<evidence type="ECO:0000313" key="38">
    <source>
        <dbReference type="Proteomes" id="UP000465607"/>
    </source>
</evidence>
<comment type="catalytic activity">
    <reaction evidence="9">
        <text>L-proline + NAD(+) = (S)-1-pyrroline-5-carboxylate + NADH + 2 H(+)</text>
        <dbReference type="Rhea" id="RHEA:14105"/>
        <dbReference type="ChEBI" id="CHEBI:15378"/>
        <dbReference type="ChEBI" id="CHEBI:17388"/>
        <dbReference type="ChEBI" id="CHEBI:57540"/>
        <dbReference type="ChEBI" id="CHEBI:57945"/>
        <dbReference type="ChEBI" id="CHEBI:60039"/>
        <dbReference type="EC" id="1.5.1.2"/>
    </reaction>
</comment>
<comment type="function">
    <text evidence="8 9">Catalyzes the reduction of 1-pyrroline-5-carboxylate (PCA) to L-proline.</text>
</comment>
<dbReference type="EMBL" id="QSTI01000030">
    <property type="protein sequence ID" value="RGM44777.1"/>
    <property type="molecule type" value="Genomic_DNA"/>
</dbReference>
<dbReference type="AlphaFoldDB" id="A0A173VLB1"/>
<comment type="similarity">
    <text evidence="2 9 12">Belongs to the pyrroline-5-carboxylate reductase family.</text>
</comment>
<dbReference type="EMBL" id="QRUJ01000026">
    <property type="protein sequence ID" value="RGR52200.1"/>
    <property type="molecule type" value="Genomic_DNA"/>
</dbReference>
<evidence type="ECO:0000313" key="37">
    <source>
        <dbReference type="Proteomes" id="UP000286181"/>
    </source>
</evidence>
<dbReference type="PANTHER" id="PTHR11645:SF0">
    <property type="entry name" value="PYRROLINE-5-CARBOXYLATE REDUCTASE 3"/>
    <property type="match status" value="1"/>
</dbReference>
<reference evidence="29 30" key="2">
    <citation type="submission" date="2018-08" db="EMBL/GenBank/DDBJ databases">
        <title>A genome reference for cultivated species of the human gut microbiota.</title>
        <authorList>
            <person name="Zou Y."/>
            <person name="Xue W."/>
            <person name="Luo G."/>
        </authorList>
    </citation>
    <scope>NUCLEOTIDE SEQUENCE [LARGE SCALE GENOMIC DNA]</scope>
    <source>
        <strain evidence="22 34">AF17-27</strain>
        <strain evidence="21 31">AF25-15</strain>
        <strain evidence="27 32">AF38-24</strain>
        <strain evidence="26 37">AF39-14AC</strain>
        <strain evidence="25 35">AM29-10</strain>
        <strain evidence="24 36">AM36-3AA</strain>
        <strain evidence="23 33">AM47-6BH</strain>
        <strain evidence="20 29">OM08-12AT</strain>
        <strain evidence="19 30">TF11-15AC</strain>
    </source>
</reference>
<reference evidence="38 39" key="3">
    <citation type="journal article" date="2019" name="Nat. Med.">
        <title>A library of human gut bacterial isolates paired with longitudinal multiomics data enables mechanistic microbiome research.</title>
        <authorList>
            <person name="Poyet M."/>
            <person name="Groussin M."/>
            <person name="Gibbons S.M."/>
            <person name="Avila-Pacheco J."/>
            <person name="Jiang X."/>
            <person name="Kearney S.M."/>
            <person name="Perrotta A.R."/>
            <person name="Berdy B."/>
            <person name="Zhao S."/>
            <person name="Lieberman T.D."/>
            <person name="Swanson P.K."/>
            <person name="Smith M."/>
            <person name="Roesemann S."/>
            <person name="Alexander J.E."/>
            <person name="Rich S.A."/>
            <person name="Livny J."/>
            <person name="Vlamakis H."/>
            <person name="Clish C."/>
            <person name="Bullock K."/>
            <person name="Deik A."/>
            <person name="Scott J."/>
            <person name="Pierce K.A."/>
            <person name="Xavier R.J."/>
            <person name="Alm E.J."/>
        </authorList>
    </citation>
    <scope>NUCLEOTIDE SEQUENCE [LARGE SCALE GENOMIC DNA]</scope>
    <source>
        <strain evidence="17 39">BIOML-A11</strain>
        <strain evidence="18 38">BIOML-A5</strain>
    </source>
</reference>
<dbReference type="Proteomes" id="UP000260717">
    <property type="component" value="Unassembled WGS sequence"/>
</dbReference>
<evidence type="ECO:0000313" key="34">
    <source>
        <dbReference type="Proteomes" id="UP000283765"/>
    </source>
</evidence>
<keyword evidence="3 9" id="KW-0963">Cytoplasm</keyword>
<dbReference type="PIRSF" id="PIRSF000193">
    <property type="entry name" value="Pyrrol-5-carb_rd"/>
    <property type="match status" value="1"/>
</dbReference>
<evidence type="ECO:0000256" key="11">
    <source>
        <dbReference type="PIRSR" id="PIRSR000193-1"/>
    </source>
</evidence>
<dbReference type="Proteomes" id="UP000286104">
    <property type="component" value="Unassembled WGS sequence"/>
</dbReference>
<dbReference type="SUPFAM" id="SSF51735">
    <property type="entry name" value="NAD(P)-binding Rossmann-fold domains"/>
    <property type="match status" value="1"/>
</dbReference>
<dbReference type="InterPro" id="IPR053790">
    <property type="entry name" value="P5CR-like_CS"/>
</dbReference>
<comment type="subcellular location">
    <subcellularLocation>
        <location evidence="1 9">Cytoplasm</location>
    </subcellularLocation>
</comment>
<keyword evidence="4 9" id="KW-0028">Amino-acid biosynthesis</keyword>
<evidence type="ECO:0000313" key="21">
    <source>
        <dbReference type="EMBL" id="RGR52200.1"/>
    </source>
</evidence>